<dbReference type="EMBL" id="JBHTLY010000001">
    <property type="protein sequence ID" value="MFD1200292.1"/>
    <property type="molecule type" value="Genomic_DNA"/>
</dbReference>
<proteinExistence type="predicted"/>
<dbReference type="PROSITE" id="PS50975">
    <property type="entry name" value="ATP_GRASP"/>
    <property type="match status" value="1"/>
</dbReference>
<accession>A0ABW3TLN4</accession>
<reference evidence="4" key="1">
    <citation type="journal article" date="2019" name="Int. J. Syst. Evol. Microbiol.">
        <title>The Global Catalogue of Microorganisms (GCM) 10K type strain sequencing project: providing services to taxonomists for standard genome sequencing and annotation.</title>
        <authorList>
            <consortium name="The Broad Institute Genomics Platform"/>
            <consortium name="The Broad Institute Genome Sequencing Center for Infectious Disease"/>
            <person name="Wu L."/>
            <person name="Ma J."/>
        </authorList>
    </citation>
    <scope>NUCLEOTIDE SEQUENCE [LARGE SCALE GENOMIC DNA]</scope>
    <source>
        <strain evidence="4">CCUG 50213</strain>
    </source>
</reference>
<keyword evidence="1" id="KW-0067">ATP-binding</keyword>
<evidence type="ECO:0000259" key="2">
    <source>
        <dbReference type="PROSITE" id="PS50975"/>
    </source>
</evidence>
<evidence type="ECO:0000313" key="4">
    <source>
        <dbReference type="Proteomes" id="UP001597181"/>
    </source>
</evidence>
<evidence type="ECO:0000256" key="1">
    <source>
        <dbReference type="PROSITE-ProRule" id="PRU00409"/>
    </source>
</evidence>
<comment type="caution">
    <text evidence="3">The sequence shown here is derived from an EMBL/GenBank/DDBJ whole genome shotgun (WGS) entry which is preliminary data.</text>
</comment>
<name>A0ABW3TLN4_9MICO</name>
<evidence type="ECO:0000313" key="3">
    <source>
        <dbReference type="EMBL" id="MFD1200292.1"/>
    </source>
</evidence>
<feature type="domain" description="ATP-grasp" evidence="2">
    <location>
        <begin position="145"/>
        <end position="348"/>
    </location>
</feature>
<dbReference type="RefSeq" id="WP_343958354.1">
    <property type="nucleotide sequence ID" value="NZ_BAAAKZ010000003.1"/>
</dbReference>
<protein>
    <submittedName>
        <fullName evidence="3">Biotin carboxylase</fullName>
    </submittedName>
</protein>
<gene>
    <name evidence="3" type="ORF">ACFQ3U_00090</name>
</gene>
<keyword evidence="1" id="KW-0547">Nucleotide-binding</keyword>
<sequence>MTAAQPPRATLRTLDEIKTYLAESPQPIFYISRSATNLLGVDRVVGGFRYVTLSDSWDGAHPNAFAPTNVPKLEPRGNLNVVNWLLANDQVQAYIRRSTPAGYTPQVVISMFDEESERLCRELGYELIMPPVRLRERLDSKIVTTQIGNDAGAQSVPNILTTVSGWDDLREQAAAAGLGDDLVVQLPYGDSGRTTFFVTSQADFDRVAGEISGGGSAAPEIKVMRRINHRSFAADAVITRAGTVVGPVLREITGHPELTQYKGGWAGSELYPGLISEQTRQRAVSLVQRFSDRLAEEGYRGTLGIDLLVDTDSGEVYLGELNPRITGSASHSNLQGLSTTPATGREATDAQTTLPMFAYHVLEYSGADFELDLDEIQAERGRALDGQTWSTLVIQHQRPATERTDVAPRTGRYRIGAGGSLEFLSPDLDWQEIDEPDEAFWFRSSGPGEIVSRGVDIGMLITRRRSQEEHHALNAETKRLIPSLLGKYEGKRLPTIQLYWRAGLRRLRGE</sequence>
<dbReference type="SUPFAM" id="SSF56059">
    <property type="entry name" value="Glutathione synthetase ATP-binding domain-like"/>
    <property type="match status" value="1"/>
</dbReference>
<keyword evidence="4" id="KW-1185">Reference proteome</keyword>
<organism evidence="3 4">
    <name type="scientific">Leucobacter albus</name>
    <dbReference type="NCBI Taxonomy" id="272210"/>
    <lineage>
        <taxon>Bacteria</taxon>
        <taxon>Bacillati</taxon>
        <taxon>Actinomycetota</taxon>
        <taxon>Actinomycetes</taxon>
        <taxon>Micrococcales</taxon>
        <taxon>Microbacteriaceae</taxon>
        <taxon>Leucobacter</taxon>
    </lineage>
</organism>
<dbReference type="Gene3D" id="3.30.470.20">
    <property type="entry name" value="ATP-grasp fold, B domain"/>
    <property type="match status" value="1"/>
</dbReference>
<dbReference type="Proteomes" id="UP001597181">
    <property type="component" value="Unassembled WGS sequence"/>
</dbReference>
<dbReference type="InterPro" id="IPR011761">
    <property type="entry name" value="ATP-grasp"/>
</dbReference>